<proteinExistence type="predicted"/>
<reference evidence="1 2" key="1">
    <citation type="submission" date="2019-05" db="EMBL/GenBank/DDBJ databases">
        <title>Emergence of the Ug99 lineage of the wheat stem rust pathogen through somatic hybridization.</title>
        <authorList>
            <person name="Li F."/>
            <person name="Upadhyaya N.M."/>
            <person name="Sperschneider J."/>
            <person name="Matny O."/>
            <person name="Nguyen-Phuc H."/>
            <person name="Mago R."/>
            <person name="Raley C."/>
            <person name="Miller M.E."/>
            <person name="Silverstein K.A.T."/>
            <person name="Henningsen E."/>
            <person name="Hirsch C.D."/>
            <person name="Visser B."/>
            <person name="Pretorius Z.A."/>
            <person name="Steffenson B.J."/>
            <person name="Schwessinger B."/>
            <person name="Dodds P.N."/>
            <person name="Figueroa M."/>
        </authorList>
    </citation>
    <scope>NUCLEOTIDE SEQUENCE [LARGE SCALE GENOMIC DNA]</scope>
    <source>
        <strain evidence="1">21-0</strain>
    </source>
</reference>
<dbReference type="AlphaFoldDB" id="A0A5B0MQC8"/>
<gene>
    <name evidence="1" type="ORF">PGT21_000152</name>
</gene>
<keyword evidence="2" id="KW-1185">Reference proteome</keyword>
<accession>A0A5B0MQC8</accession>
<organism evidence="1 2">
    <name type="scientific">Puccinia graminis f. sp. tritici</name>
    <dbReference type="NCBI Taxonomy" id="56615"/>
    <lineage>
        <taxon>Eukaryota</taxon>
        <taxon>Fungi</taxon>
        <taxon>Dikarya</taxon>
        <taxon>Basidiomycota</taxon>
        <taxon>Pucciniomycotina</taxon>
        <taxon>Pucciniomycetes</taxon>
        <taxon>Pucciniales</taxon>
        <taxon>Pucciniaceae</taxon>
        <taxon>Puccinia</taxon>
    </lineage>
</organism>
<protein>
    <submittedName>
        <fullName evidence="1">Uncharacterized protein</fullName>
    </submittedName>
</protein>
<name>A0A5B0MQC8_PUCGR</name>
<comment type="caution">
    <text evidence="1">The sequence shown here is derived from an EMBL/GenBank/DDBJ whole genome shotgun (WGS) entry which is preliminary data.</text>
</comment>
<evidence type="ECO:0000313" key="1">
    <source>
        <dbReference type="EMBL" id="KAA1078623.1"/>
    </source>
</evidence>
<dbReference type="Proteomes" id="UP000324748">
    <property type="component" value="Unassembled WGS sequence"/>
</dbReference>
<sequence>MPPNPGAILPQNQQTRHTRLTPIKRLVHGRFYLFLATSLTRSISTSHSIRTTLAQGSSSLPNFIKPHLIQVLPFNQIKNNKFTYPQLQQQSQQTHGSHQTAPMSSFPTAVTPQQHARQISQGAGGQMPFSSPMTPPLQHQTLPNTTRASKIHRCSQTCSVWKVPDRAVPDIPNPSSPISRPTYRLSIRFPPFDQGNSPNNAALNQPPALSMGSLLNGVTHEKLISAIGECNAQGGCLEWTAWFSWKRNRLVQAVHHMRYFWWFRSRHG</sequence>
<evidence type="ECO:0000313" key="2">
    <source>
        <dbReference type="Proteomes" id="UP000324748"/>
    </source>
</evidence>
<dbReference type="EMBL" id="VSWC01000143">
    <property type="protein sequence ID" value="KAA1078623.1"/>
    <property type="molecule type" value="Genomic_DNA"/>
</dbReference>